<feature type="region of interest" description="Disordered" evidence="1">
    <location>
        <begin position="486"/>
        <end position="508"/>
    </location>
</feature>
<gene>
    <name evidence="3" type="ORF">KM295_02370</name>
</gene>
<organism evidence="3 4">
    <name type="scientific">Natronomonas aquatica</name>
    <dbReference type="NCBI Taxonomy" id="2841590"/>
    <lineage>
        <taxon>Archaea</taxon>
        <taxon>Methanobacteriati</taxon>
        <taxon>Methanobacteriota</taxon>
        <taxon>Stenosarchaea group</taxon>
        <taxon>Halobacteria</taxon>
        <taxon>Halobacteriales</taxon>
        <taxon>Natronomonadaceae</taxon>
        <taxon>Natronomonas</taxon>
    </lineage>
</organism>
<proteinExistence type="predicted"/>
<sequence length="699" mass="76441">MTAEEDVNGIAWWIGWNFWITIIGITLIVATIGFMVVDQAGQIGIITFFGLLAGFGIYFWGTRVVNANYEELLNRFVSQAERSAARGIDVAEAGTYSLTRGNGKSPPFVKPSRTYRTTTLVVTGTSVNINQGAKYNMASREAGSGGTNRELFYDQITAVDSHQDGNYSTLEIRTAGGESIEVGSGATETVDAAISAVRKRLRDVKSGRNMSMGQRTTQQQPQDGSSTEGQSTAGTEASTGTRSSGSDSEGGTAGAESEPEPKRECLSCGDRIAPDVDFCPSCGAGSPFEPGTETQSAETGESSDTEEERDSSPPVVAEAAGSVERRTEFDSSTARKLCRVLTDESADEDEVRSAISEAVERLETGAAVSEAVKPADRRSTVEVYENIKRDLDRQQGRLPSAIEPLVDRLIRTNRKLEQQEDDREAVIGEAETVCEAAARSGSVSFESRDAEGRLSELATALQREDVVVTEPSTPIESIAETIDRQARPSSGLSRELIDGLRSPDDESELEATIRESVEVLDEYAETREMLSEIGPDDVQRRLDSLDRELTTQDTPVYSHLADRVRELEALLNDPESIDDIQLYAIYQEISYYDRTLIPRLSRSLSGGESDDVDELLSTVRGRIEDIRSEFVSVRPDHNHSIPKHFLALAEELSADAEQELTTRPQRAAGVLLAADAVLDHVEELYERNEYSVMLRRLRG</sequence>
<feature type="transmembrane region" description="Helical" evidence="2">
    <location>
        <begin position="12"/>
        <end position="36"/>
    </location>
</feature>
<feature type="region of interest" description="Disordered" evidence="1">
    <location>
        <begin position="284"/>
        <end position="328"/>
    </location>
</feature>
<keyword evidence="2" id="KW-1133">Transmembrane helix</keyword>
<dbReference type="EMBL" id="JAHLKM010000002">
    <property type="protein sequence ID" value="MCQ4332350.1"/>
    <property type="molecule type" value="Genomic_DNA"/>
</dbReference>
<accession>A0A9R1D6R2</accession>
<keyword evidence="4" id="KW-1185">Reference proteome</keyword>
<feature type="compositionally biased region" description="Polar residues" evidence="1">
    <location>
        <begin position="208"/>
        <end position="249"/>
    </location>
</feature>
<feature type="region of interest" description="Disordered" evidence="1">
    <location>
        <begin position="202"/>
        <end position="268"/>
    </location>
</feature>
<evidence type="ECO:0000313" key="3">
    <source>
        <dbReference type="EMBL" id="MCQ4332350.1"/>
    </source>
</evidence>
<feature type="transmembrane region" description="Helical" evidence="2">
    <location>
        <begin position="43"/>
        <end position="61"/>
    </location>
</feature>
<dbReference type="AlphaFoldDB" id="A0A9R1D6R2"/>
<comment type="caution">
    <text evidence="3">The sequence shown here is derived from an EMBL/GenBank/DDBJ whole genome shotgun (WGS) entry which is preliminary data.</text>
</comment>
<dbReference type="RefSeq" id="WP_256028272.1">
    <property type="nucleotide sequence ID" value="NZ_JAHLKM010000002.1"/>
</dbReference>
<evidence type="ECO:0000256" key="1">
    <source>
        <dbReference type="SAM" id="MobiDB-lite"/>
    </source>
</evidence>
<keyword evidence="2" id="KW-0812">Transmembrane</keyword>
<evidence type="ECO:0000256" key="2">
    <source>
        <dbReference type="SAM" id="Phobius"/>
    </source>
</evidence>
<reference evidence="3" key="1">
    <citation type="journal article" date="2023" name="Front. Microbiol.">
        <title>Genomic-based phylogenetic and metabolic analyses of the genus Natronomonas, and description of Natronomonas aquatica sp. nov.</title>
        <authorList>
            <person name="Garcia-Roldan A."/>
            <person name="Duran-Viseras A."/>
            <person name="de la Haba R.R."/>
            <person name="Corral P."/>
            <person name="Sanchez-Porro C."/>
            <person name="Ventosa A."/>
        </authorList>
    </citation>
    <scope>NUCLEOTIDE SEQUENCE</scope>
    <source>
        <strain evidence="3">F2-12</strain>
    </source>
</reference>
<protein>
    <submittedName>
        <fullName evidence="3">Zinc ribbon domain-containing protein</fullName>
    </submittedName>
</protein>
<keyword evidence="2" id="KW-0472">Membrane</keyword>
<name>A0A9R1D6R2_9EURY</name>
<dbReference type="Proteomes" id="UP001139494">
    <property type="component" value="Unassembled WGS sequence"/>
</dbReference>
<feature type="compositionally biased region" description="Basic and acidic residues" evidence="1">
    <location>
        <begin position="495"/>
        <end position="504"/>
    </location>
</feature>
<evidence type="ECO:0000313" key="4">
    <source>
        <dbReference type="Proteomes" id="UP001139494"/>
    </source>
</evidence>